<feature type="transmembrane region" description="Helical" evidence="1">
    <location>
        <begin position="89"/>
        <end position="116"/>
    </location>
</feature>
<dbReference type="RefSeq" id="WP_110369648.1">
    <property type="nucleotide sequence ID" value="NZ_CP029287.2"/>
</dbReference>
<feature type="transmembrane region" description="Helical" evidence="1">
    <location>
        <begin position="122"/>
        <end position="141"/>
    </location>
</feature>
<feature type="transmembrane region" description="Helical" evidence="1">
    <location>
        <begin position="262"/>
        <end position="280"/>
    </location>
</feature>
<keyword evidence="1" id="KW-0812">Transmembrane</keyword>
<dbReference type="EMBL" id="CP029287">
    <property type="protein sequence ID" value="AWS00372.1"/>
    <property type="molecule type" value="Genomic_DNA"/>
</dbReference>
<protein>
    <submittedName>
        <fullName evidence="2">Uncharacterized protein</fullName>
    </submittedName>
</protein>
<dbReference type="OrthoDB" id="43974at2157"/>
<evidence type="ECO:0000256" key="1">
    <source>
        <dbReference type="SAM" id="Phobius"/>
    </source>
</evidence>
<reference evidence="2 3" key="1">
    <citation type="submission" date="2018-05" db="EMBL/GenBank/DDBJ databases">
        <title>Complete Genome Sequences of Extremely Thermoacidophilic, Metal-Mobilizing Type-Strain Members of the Archaeal Family Sulfolobaceae: Acidianus brierleyi DSM-1651T, Acidianus sulfidivorans DSM-18786T, Metallosphaera hakonensis DSM-7519T, and Metallosphaera prunae DSM-10039T.</title>
        <authorList>
            <person name="Counts J.A."/>
            <person name="Kelly R.M."/>
        </authorList>
    </citation>
    <scope>NUCLEOTIDE SEQUENCE [LARGE SCALE GENOMIC DNA]</scope>
    <source>
        <strain evidence="2 3">HO1-1</strain>
    </source>
</reference>
<dbReference type="Proteomes" id="UP000247586">
    <property type="component" value="Chromosome"/>
</dbReference>
<organism evidence="2 3">
    <name type="scientific">Metallosphaera hakonensis JCM 8857 = DSM 7519</name>
    <dbReference type="NCBI Taxonomy" id="1293036"/>
    <lineage>
        <taxon>Archaea</taxon>
        <taxon>Thermoproteota</taxon>
        <taxon>Thermoprotei</taxon>
        <taxon>Sulfolobales</taxon>
        <taxon>Sulfolobaceae</taxon>
        <taxon>Metallosphaera</taxon>
    </lineage>
</organism>
<gene>
    <name evidence="2" type="ORF">DFR87_12580</name>
</gene>
<feature type="transmembrane region" description="Helical" evidence="1">
    <location>
        <begin position="389"/>
        <end position="410"/>
    </location>
</feature>
<dbReference type="STRING" id="1293036.GCA_001315825_02733"/>
<reference evidence="3" key="2">
    <citation type="submission" date="2020-03" db="EMBL/GenBank/DDBJ databases">
        <title>Complete Genome Sequences of Extremely Thermoacidophilic, Metal-Mobilizing Type-Strain Members of the Archaeal Family Sulfolobaceae: Acidianus brierleyi DSM-1651T, Acidianus sulfidivorans DSM-18786T, Metallosphaera hakonensis DSM-7519T, and Metallosphaera prunae DSM-10039T.</title>
        <authorList>
            <person name="Counts J.A."/>
            <person name="Kelly R.M."/>
        </authorList>
    </citation>
    <scope>NUCLEOTIDE SEQUENCE [LARGE SCALE GENOMIC DNA]</scope>
    <source>
        <strain evidence="3">HO1-1</strain>
    </source>
</reference>
<feature type="transmembrane region" description="Helical" evidence="1">
    <location>
        <begin position="177"/>
        <end position="194"/>
    </location>
</feature>
<feature type="transmembrane region" description="Helical" evidence="1">
    <location>
        <begin position="286"/>
        <end position="307"/>
    </location>
</feature>
<feature type="transmembrane region" description="Helical" evidence="1">
    <location>
        <begin position="18"/>
        <end position="35"/>
    </location>
</feature>
<dbReference type="GeneID" id="36836193"/>
<feature type="transmembrane region" description="Helical" evidence="1">
    <location>
        <begin position="354"/>
        <end position="377"/>
    </location>
</feature>
<feature type="transmembrane region" description="Helical" evidence="1">
    <location>
        <begin position="416"/>
        <end position="439"/>
    </location>
</feature>
<feature type="transmembrane region" description="Helical" evidence="1">
    <location>
        <begin position="47"/>
        <end position="68"/>
    </location>
</feature>
<name>A0A2U9IWB5_9CREN</name>
<dbReference type="AlphaFoldDB" id="A0A2U9IWB5"/>
<keyword evidence="3" id="KW-1185">Reference proteome</keyword>
<feature type="transmembrane region" description="Helical" evidence="1">
    <location>
        <begin position="148"/>
        <end position="165"/>
    </location>
</feature>
<sequence>MMGKLLKVIILSRFPKNTILMIVLLDAFLVAISLPGRSISPVISPEFSLLSTLYITFLVVISPFNSRFNLVTKSDSDFLVMLPIDDHELIASLIAGYFVVSLLFSAVFVAWFVYALGLAGLLIPPFLALAISSMSGTLYNLSNRQKAVVSAILGAWFLSALAKFPLSPLSMFAGYEYGYVILPIFSLALLVLALKRFNYTAFSTLSYTPPGKVEVKREITFSPGNPFFLMLSRNLKIFELGGRMNLMGSYTFVSRRVEWWKVLSLTTAASVALLLLNFLGLRGFLVSFYVLLGAWIFTVSYSNSAFISEPIWLDMNVMSPLQFARYYVLSKASSVALMLLPISVAFLLMGRPGFAIAILLDLPLSSITIMSLYARFYQVNFQNPMTFSASRYLVGLLTTIPLVGIVLVAFLPLPGVVVGVTLFESFISLPFMMMGGYWAKVVEKVVTTV</sequence>
<evidence type="ECO:0000313" key="2">
    <source>
        <dbReference type="EMBL" id="AWS00372.1"/>
    </source>
</evidence>
<dbReference type="KEGG" id="mhk:DFR87_12580"/>
<accession>A0A2U9IWB5</accession>
<evidence type="ECO:0000313" key="3">
    <source>
        <dbReference type="Proteomes" id="UP000247586"/>
    </source>
</evidence>
<keyword evidence="1" id="KW-1133">Transmembrane helix</keyword>
<feature type="transmembrane region" description="Helical" evidence="1">
    <location>
        <begin position="328"/>
        <end position="348"/>
    </location>
</feature>
<reference evidence="3" key="3">
    <citation type="submission" date="2020-03" db="EMBL/GenBank/DDBJ databases">
        <title>Sequencing and Assembly of Multiple Reported Metal-Biooxidizing Members of the Extremely Thermoacidophilic Archaeal Family Sulfolobaceae.</title>
        <authorList>
            <person name="Counts J.A."/>
            <person name="Kelly R.M."/>
        </authorList>
    </citation>
    <scope>NUCLEOTIDE SEQUENCE [LARGE SCALE GENOMIC DNA]</scope>
    <source>
        <strain evidence="3">HO1-1</strain>
    </source>
</reference>
<proteinExistence type="predicted"/>
<keyword evidence="1" id="KW-0472">Membrane</keyword>